<evidence type="ECO:0000256" key="2">
    <source>
        <dbReference type="SAM" id="Phobius"/>
    </source>
</evidence>
<keyword evidence="2" id="KW-1133">Transmembrane helix</keyword>
<feature type="transmembrane region" description="Helical" evidence="2">
    <location>
        <begin position="14"/>
        <end position="40"/>
    </location>
</feature>
<gene>
    <name evidence="3" type="ORF">CGC50_00665</name>
</gene>
<dbReference type="RefSeq" id="WP_095909282.1">
    <property type="nucleotide sequence ID" value="NZ_CP022386.1"/>
</dbReference>
<organism evidence="3 4">
    <name type="scientific">Capnocytophaga gingivalis</name>
    <dbReference type="NCBI Taxonomy" id="1017"/>
    <lineage>
        <taxon>Bacteria</taxon>
        <taxon>Pseudomonadati</taxon>
        <taxon>Bacteroidota</taxon>
        <taxon>Flavobacteriia</taxon>
        <taxon>Flavobacteriales</taxon>
        <taxon>Flavobacteriaceae</taxon>
        <taxon>Capnocytophaga</taxon>
    </lineage>
</organism>
<reference evidence="4" key="1">
    <citation type="submission" date="2017-06" db="EMBL/GenBank/DDBJ databases">
        <title>Capnocytophaga spp. assemblies.</title>
        <authorList>
            <person name="Gulvik C.A."/>
        </authorList>
    </citation>
    <scope>NUCLEOTIDE SEQUENCE [LARGE SCALE GENOMIC DNA]</scope>
    <source>
        <strain evidence="4">H1496</strain>
    </source>
</reference>
<dbReference type="AlphaFoldDB" id="A0A250FP60"/>
<dbReference type="KEGG" id="cgh:CGC50_00665"/>
<proteinExistence type="predicted"/>
<protein>
    <submittedName>
        <fullName evidence="3">DUF4834 domain-containing protein</fullName>
    </submittedName>
</protein>
<feature type="region of interest" description="Disordered" evidence="1">
    <location>
        <begin position="55"/>
        <end position="89"/>
    </location>
</feature>
<evidence type="ECO:0000256" key="1">
    <source>
        <dbReference type="SAM" id="MobiDB-lite"/>
    </source>
</evidence>
<feature type="compositionally biased region" description="Polar residues" evidence="1">
    <location>
        <begin position="61"/>
        <end position="79"/>
    </location>
</feature>
<dbReference type="InterPro" id="IPR032272">
    <property type="entry name" value="DUF4834"/>
</dbReference>
<accession>A0A250FP60</accession>
<sequence length="102" mass="12115">MIQQASFMDFLGGLFSVLIIFVIGFWLLALLVPTFLRFWIGRKVDAFQRQFNQEMKEEQRNTQQRYYNSSTNYTGQTGHSQQSKQSKEKKIVGEYIDYEEIE</sequence>
<dbReference type="Pfam" id="PF16118">
    <property type="entry name" value="DUF4834"/>
    <property type="match status" value="1"/>
</dbReference>
<dbReference type="EMBL" id="CP022386">
    <property type="protein sequence ID" value="ATA85796.1"/>
    <property type="molecule type" value="Genomic_DNA"/>
</dbReference>
<dbReference type="Proteomes" id="UP000217250">
    <property type="component" value="Chromosome"/>
</dbReference>
<keyword evidence="2" id="KW-0812">Transmembrane</keyword>
<dbReference type="OrthoDB" id="1123055at2"/>
<evidence type="ECO:0000313" key="4">
    <source>
        <dbReference type="Proteomes" id="UP000217250"/>
    </source>
</evidence>
<evidence type="ECO:0000313" key="3">
    <source>
        <dbReference type="EMBL" id="ATA85796.1"/>
    </source>
</evidence>
<keyword evidence="2" id="KW-0472">Membrane</keyword>
<name>A0A250FP60_9FLAO</name>
<dbReference type="GeneID" id="84807079"/>